<comment type="caution">
    <text evidence="1">The sequence shown here is derived from an EMBL/GenBank/DDBJ whole genome shotgun (WGS) entry which is preliminary data.</text>
</comment>
<dbReference type="EMBL" id="LXQA010052807">
    <property type="protein sequence ID" value="MCI03637.1"/>
    <property type="molecule type" value="Genomic_DNA"/>
</dbReference>
<organism evidence="1 2">
    <name type="scientific">Trifolium medium</name>
    <dbReference type="NCBI Taxonomy" id="97028"/>
    <lineage>
        <taxon>Eukaryota</taxon>
        <taxon>Viridiplantae</taxon>
        <taxon>Streptophyta</taxon>
        <taxon>Embryophyta</taxon>
        <taxon>Tracheophyta</taxon>
        <taxon>Spermatophyta</taxon>
        <taxon>Magnoliopsida</taxon>
        <taxon>eudicotyledons</taxon>
        <taxon>Gunneridae</taxon>
        <taxon>Pentapetalae</taxon>
        <taxon>rosids</taxon>
        <taxon>fabids</taxon>
        <taxon>Fabales</taxon>
        <taxon>Fabaceae</taxon>
        <taxon>Papilionoideae</taxon>
        <taxon>50 kb inversion clade</taxon>
        <taxon>NPAAA clade</taxon>
        <taxon>Hologalegina</taxon>
        <taxon>IRL clade</taxon>
        <taxon>Trifolieae</taxon>
        <taxon>Trifolium</taxon>
    </lineage>
</organism>
<name>A0A392NUZ1_9FABA</name>
<reference evidence="1 2" key="1">
    <citation type="journal article" date="2018" name="Front. Plant Sci.">
        <title>Red Clover (Trifolium pratense) and Zigzag Clover (T. medium) - A Picture of Genomic Similarities and Differences.</title>
        <authorList>
            <person name="Dluhosova J."/>
            <person name="Istvanek J."/>
            <person name="Nedelnik J."/>
            <person name="Repkova J."/>
        </authorList>
    </citation>
    <scope>NUCLEOTIDE SEQUENCE [LARGE SCALE GENOMIC DNA]</scope>
    <source>
        <strain evidence="2">cv. 10/8</strain>
        <tissue evidence="1">Leaf</tissue>
    </source>
</reference>
<evidence type="ECO:0000313" key="1">
    <source>
        <dbReference type="EMBL" id="MCI03637.1"/>
    </source>
</evidence>
<dbReference type="AlphaFoldDB" id="A0A392NUZ1"/>
<dbReference type="Proteomes" id="UP000265520">
    <property type="component" value="Unassembled WGS sequence"/>
</dbReference>
<protein>
    <submittedName>
        <fullName evidence="1">Uncharacterized protein</fullName>
    </submittedName>
</protein>
<evidence type="ECO:0000313" key="2">
    <source>
        <dbReference type="Proteomes" id="UP000265520"/>
    </source>
</evidence>
<accession>A0A392NUZ1</accession>
<proteinExistence type="predicted"/>
<sequence>MEEIDGGYFEFDGGGGIRWLRENERVEKTKERVDGG</sequence>
<keyword evidence="2" id="KW-1185">Reference proteome</keyword>